<dbReference type="CDD" id="cd00087">
    <property type="entry name" value="FReD"/>
    <property type="match status" value="1"/>
</dbReference>
<dbReference type="PANTHER" id="PTHR19143">
    <property type="entry name" value="FIBRINOGEN/TENASCIN/ANGIOPOEITIN"/>
    <property type="match status" value="1"/>
</dbReference>
<gene>
    <name evidence="3" type="ORF">Zmor_008317</name>
</gene>
<dbReference type="AlphaFoldDB" id="A0AA38J3W8"/>
<dbReference type="SMART" id="SM00186">
    <property type="entry name" value="FBG"/>
    <property type="match status" value="1"/>
</dbReference>
<evidence type="ECO:0000313" key="4">
    <source>
        <dbReference type="Proteomes" id="UP001168821"/>
    </source>
</evidence>
<name>A0AA38J3W8_9CUCU</name>
<protein>
    <recommendedName>
        <fullName evidence="2">Fibrinogen C-terminal domain-containing protein</fullName>
    </recommendedName>
</protein>
<dbReference type="EMBL" id="JALNTZ010000002">
    <property type="protein sequence ID" value="KAJ3664124.1"/>
    <property type="molecule type" value="Genomic_DNA"/>
</dbReference>
<dbReference type="Pfam" id="PF00147">
    <property type="entry name" value="Fibrinogen_C"/>
    <property type="match status" value="1"/>
</dbReference>
<feature type="signal peptide" evidence="1">
    <location>
        <begin position="1"/>
        <end position="18"/>
    </location>
</feature>
<evidence type="ECO:0000313" key="3">
    <source>
        <dbReference type="EMBL" id="KAJ3664124.1"/>
    </source>
</evidence>
<accession>A0AA38J3W8</accession>
<dbReference type="InterPro" id="IPR050373">
    <property type="entry name" value="Fibrinogen_C-term_domain"/>
</dbReference>
<dbReference type="PROSITE" id="PS51406">
    <property type="entry name" value="FIBRINOGEN_C_2"/>
    <property type="match status" value="1"/>
</dbReference>
<feature type="chain" id="PRO_5041375988" description="Fibrinogen C-terminal domain-containing protein" evidence="1">
    <location>
        <begin position="19"/>
        <end position="268"/>
    </location>
</feature>
<dbReference type="InterPro" id="IPR014716">
    <property type="entry name" value="Fibrinogen_a/b/g_C_1"/>
</dbReference>
<dbReference type="InterPro" id="IPR036056">
    <property type="entry name" value="Fibrinogen-like_C"/>
</dbReference>
<comment type="caution">
    <text evidence="3">The sequence shown here is derived from an EMBL/GenBank/DDBJ whole genome shotgun (WGS) entry which is preliminary data.</text>
</comment>
<reference evidence="3" key="1">
    <citation type="journal article" date="2023" name="G3 (Bethesda)">
        <title>Whole genome assemblies of Zophobas morio and Tenebrio molitor.</title>
        <authorList>
            <person name="Kaur S."/>
            <person name="Stinson S.A."/>
            <person name="diCenzo G.C."/>
        </authorList>
    </citation>
    <scope>NUCLEOTIDE SEQUENCE</scope>
    <source>
        <strain evidence="3">QUZm001</strain>
    </source>
</reference>
<proteinExistence type="predicted"/>
<keyword evidence="4" id="KW-1185">Reference proteome</keyword>
<dbReference type="Gene3D" id="3.90.215.10">
    <property type="entry name" value="Gamma Fibrinogen, chain A, domain 1"/>
    <property type="match status" value="1"/>
</dbReference>
<keyword evidence="1" id="KW-0732">Signal</keyword>
<organism evidence="3 4">
    <name type="scientific">Zophobas morio</name>
    <dbReference type="NCBI Taxonomy" id="2755281"/>
    <lineage>
        <taxon>Eukaryota</taxon>
        <taxon>Metazoa</taxon>
        <taxon>Ecdysozoa</taxon>
        <taxon>Arthropoda</taxon>
        <taxon>Hexapoda</taxon>
        <taxon>Insecta</taxon>
        <taxon>Pterygota</taxon>
        <taxon>Neoptera</taxon>
        <taxon>Endopterygota</taxon>
        <taxon>Coleoptera</taxon>
        <taxon>Polyphaga</taxon>
        <taxon>Cucujiformia</taxon>
        <taxon>Tenebrionidae</taxon>
        <taxon>Zophobas</taxon>
    </lineage>
</organism>
<sequence>MSSHALFTLLLLIGFSRSEKINPSLLDFTIVSTTTSPQPDNNQLKTFDDSVPKNCKEVQKTGYNISGIYFVQPKSAPEPFLVLCDMHTRGGGWATILNRFNGTQNFYLPFSDYERGFGGLRNEFWLGLDKIHYLTGHQINQLLVELVDWDSQKVFGLYDSFVVGGKSDDYVVKVLEGYSGTAGNSLVNEVDMKFSTGDNDNDLWSGGNCASFFQAGWWYRSCKNAHPTGKYLGRNFSEEDAYHGMNWKTFRGEKYSLKEIRMMVRPRT</sequence>
<evidence type="ECO:0000256" key="1">
    <source>
        <dbReference type="SAM" id="SignalP"/>
    </source>
</evidence>
<evidence type="ECO:0000259" key="2">
    <source>
        <dbReference type="PROSITE" id="PS51406"/>
    </source>
</evidence>
<dbReference type="Proteomes" id="UP001168821">
    <property type="component" value="Unassembled WGS sequence"/>
</dbReference>
<dbReference type="PANTHER" id="PTHR19143:SF458">
    <property type="entry name" value="FIBRINOGEN C-TERMINAL DOMAIN-CONTAINING PROTEIN-RELATED"/>
    <property type="match status" value="1"/>
</dbReference>
<dbReference type="NCBIfam" id="NF040941">
    <property type="entry name" value="GGGWT_bact"/>
    <property type="match status" value="1"/>
</dbReference>
<feature type="domain" description="Fibrinogen C-terminal" evidence="2">
    <location>
        <begin position="46"/>
        <end position="268"/>
    </location>
</feature>
<dbReference type="InterPro" id="IPR002181">
    <property type="entry name" value="Fibrinogen_a/b/g_C_dom"/>
</dbReference>
<dbReference type="GO" id="GO:0005615">
    <property type="term" value="C:extracellular space"/>
    <property type="evidence" value="ECO:0007669"/>
    <property type="project" value="TreeGrafter"/>
</dbReference>
<dbReference type="SUPFAM" id="SSF56496">
    <property type="entry name" value="Fibrinogen C-terminal domain-like"/>
    <property type="match status" value="1"/>
</dbReference>